<dbReference type="InterPro" id="IPR011006">
    <property type="entry name" value="CheY-like_superfamily"/>
</dbReference>
<dbReference type="InterPro" id="IPR050595">
    <property type="entry name" value="Bact_response_regulator"/>
</dbReference>
<keyword evidence="1" id="KW-0597">Phosphoprotein</keyword>
<dbReference type="Gene3D" id="3.40.50.2300">
    <property type="match status" value="1"/>
</dbReference>
<comment type="caution">
    <text evidence="2">Lacks conserved residue(s) required for the propagation of feature annotation.</text>
</comment>
<evidence type="ECO:0000256" key="2">
    <source>
        <dbReference type="PROSITE-ProRule" id="PRU00169"/>
    </source>
</evidence>
<evidence type="ECO:0000313" key="5">
    <source>
        <dbReference type="Proteomes" id="UP000293925"/>
    </source>
</evidence>
<dbReference type="RefSeq" id="WP_131532395.1">
    <property type="nucleotide sequence ID" value="NZ_SJSO01000016.1"/>
</dbReference>
<dbReference type="InterPro" id="IPR001789">
    <property type="entry name" value="Sig_transdc_resp-reg_receiver"/>
</dbReference>
<dbReference type="GO" id="GO:0000160">
    <property type="term" value="P:phosphorelay signal transduction system"/>
    <property type="evidence" value="ECO:0007669"/>
    <property type="project" value="InterPro"/>
</dbReference>
<dbReference type="PANTHER" id="PTHR44591">
    <property type="entry name" value="STRESS RESPONSE REGULATOR PROTEIN 1"/>
    <property type="match status" value="1"/>
</dbReference>
<dbReference type="Proteomes" id="UP000293925">
    <property type="component" value="Unassembled WGS sequence"/>
</dbReference>
<name>A0A4R0PQD5_9SPHI</name>
<comment type="caution">
    <text evidence="4">The sequence shown here is derived from an EMBL/GenBank/DDBJ whole genome shotgun (WGS) entry which is preliminary data.</text>
</comment>
<accession>A0A4R0PQD5</accession>
<dbReference type="SMART" id="SM00448">
    <property type="entry name" value="REC"/>
    <property type="match status" value="1"/>
</dbReference>
<evidence type="ECO:0000313" key="4">
    <source>
        <dbReference type="EMBL" id="TCD23414.1"/>
    </source>
</evidence>
<sequence>MKNLILKNGIKPYTKKHILLVDGGLNLGKLLNFILAPEYRLTIKTSGIDALSWLENGNDPDLIISSLRMPYFDGSAFIQNLKCSGFYRNTPIMVLSGEENLEEKVKNMSFRIDSYMEKPFDPTVLKNQISRLIA</sequence>
<dbReference type="SUPFAM" id="SSF52172">
    <property type="entry name" value="CheY-like"/>
    <property type="match status" value="1"/>
</dbReference>
<feature type="domain" description="Response regulatory" evidence="3">
    <location>
        <begin position="17"/>
        <end position="133"/>
    </location>
</feature>
<dbReference type="OrthoDB" id="9789181at2"/>
<keyword evidence="5" id="KW-1185">Reference proteome</keyword>
<evidence type="ECO:0000256" key="1">
    <source>
        <dbReference type="ARBA" id="ARBA00022553"/>
    </source>
</evidence>
<dbReference type="EMBL" id="SJSO01000016">
    <property type="protein sequence ID" value="TCD23414.1"/>
    <property type="molecule type" value="Genomic_DNA"/>
</dbReference>
<dbReference type="AlphaFoldDB" id="A0A4R0PQD5"/>
<dbReference type="PROSITE" id="PS50110">
    <property type="entry name" value="RESPONSE_REGULATORY"/>
    <property type="match status" value="1"/>
</dbReference>
<reference evidence="4 5" key="1">
    <citation type="submission" date="2019-02" db="EMBL/GenBank/DDBJ databases">
        <title>Pedobacter sp. RP-3-21 sp. nov., isolated from Arctic soil.</title>
        <authorList>
            <person name="Dahal R.H."/>
        </authorList>
    </citation>
    <scope>NUCLEOTIDE SEQUENCE [LARGE SCALE GENOMIC DNA]</scope>
    <source>
        <strain evidence="4 5">RP-3-21</strain>
    </source>
</reference>
<proteinExistence type="predicted"/>
<gene>
    <name evidence="4" type="ORF">EZ456_17570</name>
</gene>
<dbReference type="Pfam" id="PF00072">
    <property type="entry name" value="Response_reg"/>
    <property type="match status" value="1"/>
</dbReference>
<organism evidence="4 5">
    <name type="scientific">Pedobacter psychrodurus</name>
    <dbReference type="NCBI Taxonomy" id="2530456"/>
    <lineage>
        <taxon>Bacteria</taxon>
        <taxon>Pseudomonadati</taxon>
        <taxon>Bacteroidota</taxon>
        <taxon>Sphingobacteriia</taxon>
        <taxon>Sphingobacteriales</taxon>
        <taxon>Sphingobacteriaceae</taxon>
        <taxon>Pedobacter</taxon>
    </lineage>
</organism>
<dbReference type="PANTHER" id="PTHR44591:SF3">
    <property type="entry name" value="RESPONSE REGULATORY DOMAIN-CONTAINING PROTEIN"/>
    <property type="match status" value="1"/>
</dbReference>
<protein>
    <submittedName>
        <fullName evidence="4">Response regulator transcription factor</fullName>
    </submittedName>
</protein>
<evidence type="ECO:0000259" key="3">
    <source>
        <dbReference type="PROSITE" id="PS50110"/>
    </source>
</evidence>